<sequence length="593" mass="67490">MSHYEAPIRKPLITGDKTYHDVTVDVVAPVEGKANKSWWIVFSIALIAFLWGLGCITYTISTGIGTWGLNKTVGWAWDITNFVWWVGIGHAGTLISAVLLLFRQKWRMAINRSAEAMTIFSVIQAGLFPIIHMGRPWLAYWVLPIPNQFGSLWVNFNSPLLWDVFAISTYLSVSLVFWWTGLLPDFAMIRDRAITPFNKKIYGILSFGWSGRAKDWQRFEEVSLVLAGLATPLVLSVHTIVSFDFATSVIPGWHTTIFPPYFVAGAIFSGFAMVNTLLIIMRKVSNLENYITIQHIELMNIVIMITGSIVGVAYITELFVAWYSGVEYEQYAFLNRATGPYWWAYWAMMTCNVFSPQFMWFPKLRRSIMFSFFISIVVNIGMWFERFVIIVTSLHRDYLPSSWTMFSPTFVDVGIFIGTIGFFFVLFLLYARTFPVIAQAEVKSILKSSGEKYKKLRAEHGDDVDHFDSITRQPVSNSATNTDDTMLNDKGHEPTVNADALVDTEMQKDQIDSMLQTIGVYDPKTQTPDDLKKISGIGPIMEQKLHQLGIYTYDQVSRMTAREYDLLDSIIDAFPGRAQRDDWAGQALKLKNN</sequence>
<protein>
    <submittedName>
        <fullName evidence="9">Quinol:cytochrome c oxidoreductase quinone-binding subunit 1</fullName>
    </submittedName>
</protein>
<keyword evidence="3" id="KW-1003">Cell membrane</keyword>
<evidence type="ECO:0000256" key="2">
    <source>
        <dbReference type="ARBA" id="ARBA00008929"/>
    </source>
</evidence>
<evidence type="ECO:0000256" key="3">
    <source>
        <dbReference type="ARBA" id="ARBA00022475"/>
    </source>
</evidence>
<comment type="caution">
    <text evidence="9">The sequence shown here is derived from an EMBL/GenBank/DDBJ whole genome shotgun (WGS) entry which is preliminary data.</text>
</comment>
<dbReference type="Gene3D" id="1.10.150.20">
    <property type="entry name" value="5' to 3' exonuclease, C-terminal subdomain"/>
    <property type="match status" value="1"/>
</dbReference>
<dbReference type="EMBL" id="VNHU01000002">
    <property type="protein sequence ID" value="TYP76033.1"/>
    <property type="molecule type" value="Genomic_DNA"/>
</dbReference>
<feature type="transmembrane region" description="Helical" evidence="8">
    <location>
        <begin position="261"/>
        <end position="280"/>
    </location>
</feature>
<evidence type="ECO:0000256" key="8">
    <source>
        <dbReference type="SAM" id="Phobius"/>
    </source>
</evidence>
<feature type="compositionally biased region" description="Polar residues" evidence="7">
    <location>
        <begin position="473"/>
        <end position="485"/>
    </location>
</feature>
<feature type="transmembrane region" description="Helical" evidence="8">
    <location>
        <begin position="222"/>
        <end position="241"/>
    </location>
</feature>
<feature type="transmembrane region" description="Helical" evidence="8">
    <location>
        <begin position="343"/>
        <end position="361"/>
    </location>
</feature>
<keyword evidence="10" id="KW-1185">Reference proteome</keyword>
<comment type="similarity">
    <text evidence="2">Belongs to the NrfD family.</text>
</comment>
<dbReference type="Proteomes" id="UP000324376">
    <property type="component" value="Unassembled WGS sequence"/>
</dbReference>
<dbReference type="OrthoDB" id="9806499at2"/>
<keyword evidence="5 8" id="KW-1133">Transmembrane helix</keyword>
<dbReference type="GO" id="GO:0005886">
    <property type="term" value="C:plasma membrane"/>
    <property type="evidence" value="ECO:0007669"/>
    <property type="project" value="UniProtKB-SubCell"/>
</dbReference>
<evidence type="ECO:0000256" key="4">
    <source>
        <dbReference type="ARBA" id="ARBA00022692"/>
    </source>
</evidence>
<proteinExistence type="inferred from homology"/>
<feature type="transmembrane region" description="Helical" evidence="8">
    <location>
        <begin position="38"/>
        <end position="62"/>
    </location>
</feature>
<evidence type="ECO:0000313" key="9">
    <source>
        <dbReference type="EMBL" id="TYP76033.1"/>
    </source>
</evidence>
<feature type="transmembrane region" description="Helical" evidence="8">
    <location>
        <begin position="160"/>
        <end position="182"/>
    </location>
</feature>
<reference evidence="9 10" key="1">
    <citation type="submission" date="2019-07" db="EMBL/GenBank/DDBJ databases">
        <title>Genomic Encyclopedia of Archaeal and Bacterial Type Strains, Phase II (KMG-II): from individual species to whole genera.</title>
        <authorList>
            <person name="Goeker M."/>
        </authorList>
    </citation>
    <scope>NUCLEOTIDE SEQUENCE [LARGE SCALE GENOMIC DNA]</scope>
    <source>
        <strain evidence="9 10">DSM 17527</strain>
    </source>
</reference>
<evidence type="ECO:0000256" key="1">
    <source>
        <dbReference type="ARBA" id="ARBA00004651"/>
    </source>
</evidence>
<dbReference type="PANTHER" id="PTHR43044:SF2">
    <property type="entry name" value="POLYSULPHIDE REDUCTASE NRFD"/>
    <property type="match status" value="1"/>
</dbReference>
<evidence type="ECO:0000313" key="10">
    <source>
        <dbReference type="Proteomes" id="UP000324376"/>
    </source>
</evidence>
<gene>
    <name evidence="9" type="ORF">BD809_102246</name>
</gene>
<accession>A0A5S5CDF5</accession>
<dbReference type="InterPro" id="IPR005614">
    <property type="entry name" value="NrfD-like"/>
</dbReference>
<keyword evidence="6 8" id="KW-0472">Membrane</keyword>
<organism evidence="9 10">
    <name type="scientific">Aquimarina intermedia</name>
    <dbReference type="NCBI Taxonomy" id="350814"/>
    <lineage>
        <taxon>Bacteria</taxon>
        <taxon>Pseudomonadati</taxon>
        <taxon>Bacteroidota</taxon>
        <taxon>Flavobacteriia</taxon>
        <taxon>Flavobacteriales</taxon>
        <taxon>Flavobacteriaceae</taxon>
        <taxon>Aquimarina</taxon>
    </lineage>
</organism>
<feature type="transmembrane region" description="Helical" evidence="8">
    <location>
        <begin position="409"/>
        <end position="431"/>
    </location>
</feature>
<name>A0A5S5CDF5_9FLAO</name>
<keyword evidence="4 8" id="KW-0812">Transmembrane</keyword>
<feature type="transmembrane region" description="Helical" evidence="8">
    <location>
        <begin position="114"/>
        <end position="134"/>
    </location>
</feature>
<evidence type="ECO:0000256" key="7">
    <source>
        <dbReference type="SAM" id="MobiDB-lite"/>
    </source>
</evidence>
<feature type="transmembrane region" description="Helical" evidence="8">
    <location>
        <begin position="301"/>
        <end position="323"/>
    </location>
</feature>
<evidence type="ECO:0000256" key="6">
    <source>
        <dbReference type="ARBA" id="ARBA00023136"/>
    </source>
</evidence>
<dbReference type="PANTHER" id="PTHR43044">
    <property type="match status" value="1"/>
</dbReference>
<dbReference type="AlphaFoldDB" id="A0A5S5CDF5"/>
<dbReference type="Pfam" id="PF03916">
    <property type="entry name" value="NrfD"/>
    <property type="match status" value="1"/>
</dbReference>
<feature type="region of interest" description="Disordered" evidence="7">
    <location>
        <begin position="473"/>
        <end position="493"/>
    </location>
</feature>
<feature type="transmembrane region" description="Helical" evidence="8">
    <location>
        <begin position="82"/>
        <end position="102"/>
    </location>
</feature>
<evidence type="ECO:0000256" key="5">
    <source>
        <dbReference type="ARBA" id="ARBA00022989"/>
    </source>
</evidence>
<comment type="subcellular location">
    <subcellularLocation>
        <location evidence="1">Cell membrane</location>
        <topology evidence="1">Multi-pass membrane protein</topology>
    </subcellularLocation>
</comment>
<dbReference type="RefSeq" id="WP_148781637.1">
    <property type="nucleotide sequence ID" value="NZ_VNHU01000002.1"/>
</dbReference>
<feature type="transmembrane region" description="Helical" evidence="8">
    <location>
        <begin position="368"/>
        <end position="389"/>
    </location>
</feature>